<evidence type="ECO:0000313" key="3">
    <source>
        <dbReference type="Proteomes" id="UP001292079"/>
    </source>
</evidence>
<dbReference type="GO" id="GO:0005815">
    <property type="term" value="C:microtubule organizing center"/>
    <property type="evidence" value="ECO:0007669"/>
    <property type="project" value="TreeGrafter"/>
</dbReference>
<name>A0AAE1ZEG1_SCHME</name>
<dbReference type="SMART" id="SM00537">
    <property type="entry name" value="DCX"/>
    <property type="match status" value="2"/>
</dbReference>
<dbReference type="PANTHER" id="PTHR23004">
    <property type="entry name" value="DOUBLECORTIN DOMAIN CONTAINING 2"/>
    <property type="match status" value="1"/>
</dbReference>
<sequence length="282" mass="33287">MPDCARRFTPCHCRVKSCCDERRCGVSFIIHRNGDTFNPGRRVFINHRLALTWSSFMEQVRRRLGQYMPAIRCIVSPNTGTRIHGVLDLIENHRYIAVPRGEVPKLLDYQKVDEQRRFPPKHYTSSELFEKYWRRRHIRLRSQVGRLSDGFRRNVKVIFVYRNGDTFTPAIRVHLRPIQAMDFELIMRAIEDSVILPYGKAVRRLYTLGGELVRSPDMIKDHHFYVATGNESFLSRDYGQPLPRLVTATKKPTHIYANLHFINDIPDECHTHRGQHHQYDYE</sequence>
<feature type="domain" description="Doublecortin" evidence="1">
    <location>
        <begin position="26"/>
        <end position="97"/>
    </location>
</feature>
<comment type="caution">
    <text evidence="2">The sequence shown here is derived from an EMBL/GenBank/DDBJ whole genome shotgun (WGS) entry which is preliminary data.</text>
</comment>
<proteinExistence type="predicted"/>
<dbReference type="GO" id="GO:0035556">
    <property type="term" value="P:intracellular signal transduction"/>
    <property type="evidence" value="ECO:0007669"/>
    <property type="project" value="InterPro"/>
</dbReference>
<keyword evidence="3" id="KW-1185">Reference proteome</keyword>
<reference evidence="2" key="2">
    <citation type="journal article" date="2023" name="Infect Dis Poverty">
        <title>Chromosome-scale genome of the human blood fluke Schistosoma mekongi and its implications for public health.</title>
        <authorList>
            <person name="Zhou M."/>
            <person name="Xu L."/>
            <person name="Xu D."/>
            <person name="Chen W."/>
            <person name="Khan J."/>
            <person name="Hu Y."/>
            <person name="Huang H."/>
            <person name="Wei H."/>
            <person name="Zhang Y."/>
            <person name="Chusongsang P."/>
            <person name="Tanasarnprasert K."/>
            <person name="Hu X."/>
            <person name="Limpanont Y."/>
            <person name="Lv Z."/>
        </authorList>
    </citation>
    <scope>NUCLEOTIDE SEQUENCE</scope>
    <source>
        <strain evidence="2">LV_2022a</strain>
    </source>
</reference>
<evidence type="ECO:0000259" key="1">
    <source>
        <dbReference type="PROSITE" id="PS50309"/>
    </source>
</evidence>
<dbReference type="PROSITE" id="PS50309">
    <property type="entry name" value="DC"/>
    <property type="match status" value="2"/>
</dbReference>
<dbReference type="InterPro" id="IPR003533">
    <property type="entry name" value="Doublecortin_dom"/>
</dbReference>
<dbReference type="Gene3D" id="3.10.20.230">
    <property type="entry name" value="Doublecortin domain"/>
    <property type="match status" value="2"/>
</dbReference>
<organism evidence="2 3">
    <name type="scientific">Schistosoma mekongi</name>
    <name type="common">Parasitic worm</name>
    <dbReference type="NCBI Taxonomy" id="38744"/>
    <lineage>
        <taxon>Eukaryota</taxon>
        <taxon>Metazoa</taxon>
        <taxon>Spiralia</taxon>
        <taxon>Lophotrochozoa</taxon>
        <taxon>Platyhelminthes</taxon>
        <taxon>Trematoda</taxon>
        <taxon>Digenea</taxon>
        <taxon>Strigeidida</taxon>
        <taxon>Schistosomatoidea</taxon>
        <taxon>Schistosomatidae</taxon>
        <taxon>Schistosoma</taxon>
    </lineage>
</organism>
<dbReference type="GO" id="GO:0005874">
    <property type="term" value="C:microtubule"/>
    <property type="evidence" value="ECO:0007669"/>
    <property type="project" value="TreeGrafter"/>
</dbReference>
<dbReference type="EMBL" id="JALJAT010000002">
    <property type="protein sequence ID" value="KAK4472320.1"/>
    <property type="molecule type" value="Genomic_DNA"/>
</dbReference>
<gene>
    <name evidence="2" type="ORF">MN116_002665</name>
</gene>
<evidence type="ECO:0000313" key="2">
    <source>
        <dbReference type="EMBL" id="KAK4472320.1"/>
    </source>
</evidence>
<protein>
    <recommendedName>
        <fullName evidence="1">Doublecortin domain-containing protein</fullName>
    </recommendedName>
</protein>
<feature type="domain" description="Doublecortin" evidence="1">
    <location>
        <begin position="156"/>
        <end position="239"/>
    </location>
</feature>
<accession>A0AAE1ZEG1</accession>
<dbReference type="Pfam" id="PF03607">
    <property type="entry name" value="DCX"/>
    <property type="match status" value="2"/>
</dbReference>
<dbReference type="Proteomes" id="UP001292079">
    <property type="component" value="Unassembled WGS sequence"/>
</dbReference>
<dbReference type="PANTHER" id="PTHR23004:SF11">
    <property type="entry name" value="PROTEIN RPI-1"/>
    <property type="match status" value="1"/>
</dbReference>
<dbReference type="AlphaFoldDB" id="A0AAE1ZEG1"/>
<reference evidence="2" key="1">
    <citation type="submission" date="2022-04" db="EMBL/GenBank/DDBJ databases">
        <authorList>
            <person name="Xu L."/>
            <person name="Lv Z."/>
        </authorList>
    </citation>
    <scope>NUCLEOTIDE SEQUENCE</scope>
    <source>
        <strain evidence="2">LV_2022a</strain>
    </source>
</reference>
<dbReference type="SUPFAM" id="SSF89837">
    <property type="entry name" value="Doublecortin (DC)"/>
    <property type="match status" value="2"/>
</dbReference>
<dbReference type="InterPro" id="IPR036572">
    <property type="entry name" value="Doublecortin_dom_sf"/>
</dbReference>